<comment type="catalytic activity">
    <reaction evidence="17">
        <text>a fatty acyl-CoA + H2O = a fatty acid + CoA + H(+)</text>
        <dbReference type="Rhea" id="RHEA:16781"/>
        <dbReference type="ChEBI" id="CHEBI:15377"/>
        <dbReference type="ChEBI" id="CHEBI:15378"/>
        <dbReference type="ChEBI" id="CHEBI:28868"/>
        <dbReference type="ChEBI" id="CHEBI:57287"/>
        <dbReference type="ChEBI" id="CHEBI:77636"/>
    </reaction>
    <physiologicalReaction direction="left-to-right" evidence="17">
        <dbReference type="Rhea" id="RHEA:16782"/>
    </physiologicalReaction>
</comment>
<dbReference type="GO" id="GO:0006629">
    <property type="term" value="P:lipid metabolic process"/>
    <property type="evidence" value="ECO:0007669"/>
    <property type="project" value="UniProtKB-KW"/>
</dbReference>
<gene>
    <name evidence="25" type="ORF">ACOC_LOCUS4900</name>
</gene>
<evidence type="ECO:0000259" key="24">
    <source>
        <dbReference type="Pfam" id="PF03061"/>
    </source>
</evidence>
<evidence type="ECO:0000256" key="9">
    <source>
        <dbReference type="ARBA" id="ARBA00023098"/>
    </source>
</evidence>
<comment type="catalytic activity">
    <reaction evidence="15">
        <text>dodecanoyl-CoA + H2O = dodecanoate + CoA + H(+)</text>
        <dbReference type="Rhea" id="RHEA:30135"/>
        <dbReference type="ChEBI" id="CHEBI:15377"/>
        <dbReference type="ChEBI" id="CHEBI:15378"/>
        <dbReference type="ChEBI" id="CHEBI:18262"/>
        <dbReference type="ChEBI" id="CHEBI:57287"/>
        <dbReference type="ChEBI" id="CHEBI:57375"/>
    </reaction>
    <physiologicalReaction direction="left-to-right" evidence="15">
        <dbReference type="Rhea" id="RHEA:30136"/>
    </physiologicalReaction>
</comment>
<dbReference type="InterPro" id="IPR003736">
    <property type="entry name" value="PAAI_dom"/>
</dbReference>
<feature type="domain" description="Thioesterase" evidence="24">
    <location>
        <begin position="78"/>
        <end position="150"/>
    </location>
</feature>
<dbReference type="STRING" id="334426.A0A0R3PK34"/>
<evidence type="ECO:0000256" key="18">
    <source>
        <dbReference type="ARBA" id="ARBA00058205"/>
    </source>
</evidence>
<comment type="function">
    <text evidence="18">Catalyzes the hydrolysis of acyl-CoAs into free fatty acids and coenzyme A (CoASH), regulating their respective intracellular levels. Has acyl-CoA thioesterase activity towards medium (C12) and long-chain (C18) fatty acyl-CoA substrates. Can also hydrolyze 3-hydroxyphenylacetyl-CoA and 3,4-dihydroxyphenylacetyl-CoA (in vitro). May play a role in controlling adaptive thermogenesis.</text>
</comment>
<dbReference type="Pfam" id="PF03061">
    <property type="entry name" value="4HBT"/>
    <property type="match status" value="1"/>
</dbReference>
<dbReference type="InterPro" id="IPR006683">
    <property type="entry name" value="Thioestr_dom"/>
</dbReference>
<dbReference type="CDD" id="cd03443">
    <property type="entry name" value="PaaI_thioesterase"/>
    <property type="match status" value="1"/>
</dbReference>
<keyword evidence="11" id="KW-0206">Cytoskeleton</keyword>
<keyword evidence="9" id="KW-0443">Lipid metabolism</keyword>
<reference evidence="25 26" key="2">
    <citation type="submission" date="2018-11" db="EMBL/GenBank/DDBJ databases">
        <authorList>
            <consortium name="Pathogen Informatics"/>
        </authorList>
    </citation>
    <scope>NUCLEOTIDE SEQUENCE [LARGE SCALE GENOMIC DNA]</scope>
    <source>
        <strain evidence="25 26">Costa Rica</strain>
    </source>
</reference>
<comment type="subcellular location">
    <subcellularLocation>
        <location evidence="3">Cytoplasm</location>
        <location evidence="3">Cytoskeleton</location>
        <location evidence="3">Spindle</location>
    </subcellularLocation>
    <subcellularLocation>
        <location evidence="4">Cytoplasm</location>
        <location evidence="4">Cytosol</location>
    </subcellularLocation>
    <subcellularLocation>
        <location evidence="2">Mitochondrion</location>
    </subcellularLocation>
    <subcellularLocation>
        <location evidence="1">Nucleus</location>
    </subcellularLocation>
</comment>
<reference evidence="27" key="1">
    <citation type="submission" date="2017-02" db="UniProtKB">
        <authorList>
            <consortium name="WormBaseParasite"/>
        </authorList>
    </citation>
    <scope>IDENTIFICATION</scope>
</reference>
<sequence length="171" mass="18319">MLLSSLIPTLPLCNADFSHLQQGMCSGKHLQTLKQYLALCAKSKNFMDIAGTVRTVSASEGRVRVEFDVLSRMTNPVGTLHGGCTATLIDMLTTCACMTTPRGQPGVSVDLHVTYLAAAKEGETVLLDAEVIRSGKTLAFTKADLYLKSSNKIIATGLHTKAFPCTQAVEK</sequence>
<evidence type="ECO:0000313" key="25">
    <source>
        <dbReference type="EMBL" id="VDM56485.1"/>
    </source>
</evidence>
<keyword evidence="8" id="KW-0007">Acetylation</keyword>
<evidence type="ECO:0000256" key="3">
    <source>
        <dbReference type="ARBA" id="ARBA00004186"/>
    </source>
</evidence>
<dbReference type="WBParaSite" id="ACOC_0000489901-mRNA-1">
    <property type="protein sequence ID" value="ACOC_0000489901-mRNA-1"/>
    <property type="gene ID" value="ACOC_0000489901"/>
</dbReference>
<dbReference type="Gene3D" id="3.10.129.10">
    <property type="entry name" value="Hotdog Thioesterase"/>
    <property type="match status" value="1"/>
</dbReference>
<comment type="subunit">
    <text evidence="19">Homotetramer. Interacts with PCTP.</text>
</comment>
<protein>
    <recommendedName>
        <fullName evidence="20">Acyl-coenzyme A thioesterase 13</fullName>
    </recommendedName>
    <alternativeName>
        <fullName evidence="22">Hotdog-fold thioesterase superfamily member 2</fullName>
    </alternativeName>
    <alternativeName>
        <fullName evidence="21">Palmitoyl-CoA hydrolase</fullName>
    </alternativeName>
    <alternativeName>
        <fullName evidence="23">Thioesterase superfamily member 2</fullName>
    </alternativeName>
</protein>
<comment type="catalytic activity">
    <reaction evidence="16">
        <text>hexanoyl-CoA + H2O = hexanoate + CoA + H(+)</text>
        <dbReference type="Rhea" id="RHEA:40115"/>
        <dbReference type="ChEBI" id="CHEBI:15377"/>
        <dbReference type="ChEBI" id="CHEBI:15378"/>
        <dbReference type="ChEBI" id="CHEBI:17120"/>
        <dbReference type="ChEBI" id="CHEBI:57287"/>
        <dbReference type="ChEBI" id="CHEBI:62620"/>
    </reaction>
    <physiologicalReaction direction="left-to-right" evidence="16">
        <dbReference type="Rhea" id="RHEA:40116"/>
    </physiologicalReaction>
</comment>
<dbReference type="SUPFAM" id="SSF54637">
    <property type="entry name" value="Thioesterase/thiol ester dehydrase-isomerase"/>
    <property type="match status" value="1"/>
</dbReference>
<evidence type="ECO:0000256" key="21">
    <source>
        <dbReference type="ARBA" id="ARBA00075657"/>
    </source>
</evidence>
<dbReference type="Proteomes" id="UP000267027">
    <property type="component" value="Unassembled WGS sequence"/>
</dbReference>
<evidence type="ECO:0000256" key="6">
    <source>
        <dbReference type="ARBA" id="ARBA00022490"/>
    </source>
</evidence>
<dbReference type="FunFam" id="3.10.129.10:FF:000021">
    <property type="entry name" value="Acyl-coenzyme A thioesterase 13"/>
    <property type="match status" value="1"/>
</dbReference>
<proteinExistence type="inferred from homology"/>
<dbReference type="OMA" id="IIDWAGG"/>
<dbReference type="InterPro" id="IPR039298">
    <property type="entry name" value="ACOT13"/>
</dbReference>
<keyword evidence="26" id="KW-1185">Reference proteome</keyword>
<organism evidence="27">
    <name type="scientific">Angiostrongylus costaricensis</name>
    <name type="common">Nematode worm</name>
    <dbReference type="NCBI Taxonomy" id="334426"/>
    <lineage>
        <taxon>Eukaryota</taxon>
        <taxon>Metazoa</taxon>
        <taxon>Ecdysozoa</taxon>
        <taxon>Nematoda</taxon>
        <taxon>Chromadorea</taxon>
        <taxon>Rhabditida</taxon>
        <taxon>Rhabditina</taxon>
        <taxon>Rhabditomorpha</taxon>
        <taxon>Strongyloidea</taxon>
        <taxon>Metastrongylidae</taxon>
        <taxon>Angiostrongylus</taxon>
    </lineage>
</organism>
<evidence type="ECO:0000256" key="20">
    <source>
        <dbReference type="ARBA" id="ARBA00067273"/>
    </source>
</evidence>
<dbReference type="OrthoDB" id="46529at2759"/>
<dbReference type="GO" id="GO:0005819">
    <property type="term" value="C:spindle"/>
    <property type="evidence" value="ECO:0007669"/>
    <property type="project" value="UniProtKB-SubCell"/>
</dbReference>
<accession>A0A0R3PK34</accession>
<evidence type="ECO:0000256" key="17">
    <source>
        <dbReference type="ARBA" id="ARBA00052976"/>
    </source>
</evidence>
<dbReference type="GO" id="GO:0005634">
    <property type="term" value="C:nucleus"/>
    <property type="evidence" value="ECO:0007669"/>
    <property type="project" value="UniProtKB-SubCell"/>
</dbReference>
<dbReference type="InterPro" id="IPR029069">
    <property type="entry name" value="HotDog_dom_sf"/>
</dbReference>
<dbReference type="GO" id="GO:0047617">
    <property type="term" value="F:fatty acyl-CoA hydrolase activity"/>
    <property type="evidence" value="ECO:0007669"/>
    <property type="project" value="InterPro"/>
</dbReference>
<dbReference type="NCBIfam" id="TIGR00369">
    <property type="entry name" value="unchar_dom_1"/>
    <property type="match status" value="1"/>
</dbReference>
<comment type="similarity">
    <text evidence="5">Belongs to the thioesterase PaaI family.</text>
</comment>
<keyword evidence="6" id="KW-0963">Cytoplasm</keyword>
<evidence type="ECO:0000256" key="14">
    <source>
        <dbReference type="ARBA" id="ARBA00047969"/>
    </source>
</evidence>
<evidence type="ECO:0000256" key="11">
    <source>
        <dbReference type="ARBA" id="ARBA00023212"/>
    </source>
</evidence>
<evidence type="ECO:0000256" key="4">
    <source>
        <dbReference type="ARBA" id="ARBA00004514"/>
    </source>
</evidence>
<evidence type="ECO:0000256" key="2">
    <source>
        <dbReference type="ARBA" id="ARBA00004173"/>
    </source>
</evidence>
<evidence type="ECO:0000256" key="15">
    <source>
        <dbReference type="ARBA" id="ARBA00048074"/>
    </source>
</evidence>
<comment type="catalytic activity">
    <reaction evidence="14">
        <text>decanoyl-CoA + H2O = decanoate + CoA + H(+)</text>
        <dbReference type="Rhea" id="RHEA:40059"/>
        <dbReference type="ChEBI" id="CHEBI:15377"/>
        <dbReference type="ChEBI" id="CHEBI:15378"/>
        <dbReference type="ChEBI" id="CHEBI:27689"/>
        <dbReference type="ChEBI" id="CHEBI:57287"/>
        <dbReference type="ChEBI" id="CHEBI:61430"/>
    </reaction>
    <physiologicalReaction direction="left-to-right" evidence="14">
        <dbReference type="Rhea" id="RHEA:40060"/>
    </physiologicalReaction>
</comment>
<evidence type="ECO:0000256" key="23">
    <source>
        <dbReference type="ARBA" id="ARBA00083956"/>
    </source>
</evidence>
<evidence type="ECO:0000256" key="1">
    <source>
        <dbReference type="ARBA" id="ARBA00004123"/>
    </source>
</evidence>
<dbReference type="PANTHER" id="PTHR21660">
    <property type="entry name" value="THIOESTERASE SUPERFAMILY MEMBER-RELATED"/>
    <property type="match status" value="1"/>
</dbReference>
<keyword evidence="7" id="KW-0378">Hydrolase</keyword>
<dbReference type="AlphaFoldDB" id="A0A0R3PK34"/>
<evidence type="ECO:0000313" key="26">
    <source>
        <dbReference type="Proteomes" id="UP000267027"/>
    </source>
</evidence>
<keyword evidence="12" id="KW-0539">Nucleus</keyword>
<keyword evidence="10" id="KW-0496">Mitochondrion</keyword>
<evidence type="ECO:0000256" key="22">
    <source>
        <dbReference type="ARBA" id="ARBA00081533"/>
    </source>
</evidence>
<evidence type="ECO:0000256" key="16">
    <source>
        <dbReference type="ARBA" id="ARBA00050199"/>
    </source>
</evidence>
<dbReference type="GO" id="GO:0005829">
    <property type="term" value="C:cytosol"/>
    <property type="evidence" value="ECO:0007669"/>
    <property type="project" value="UniProtKB-SubCell"/>
</dbReference>
<dbReference type="GO" id="GO:0005739">
    <property type="term" value="C:mitochondrion"/>
    <property type="evidence" value="ECO:0007669"/>
    <property type="project" value="UniProtKB-SubCell"/>
</dbReference>
<dbReference type="PANTHER" id="PTHR21660:SF59">
    <property type="entry name" value="THIOESTERASE DOMAIN-CONTAINING PROTEIN"/>
    <property type="match status" value="1"/>
</dbReference>
<comment type="catalytic activity">
    <reaction evidence="13">
        <text>octanoyl-CoA + H2O = octanoate + CoA + H(+)</text>
        <dbReference type="Rhea" id="RHEA:30143"/>
        <dbReference type="ChEBI" id="CHEBI:15377"/>
        <dbReference type="ChEBI" id="CHEBI:15378"/>
        <dbReference type="ChEBI" id="CHEBI:25646"/>
        <dbReference type="ChEBI" id="CHEBI:57287"/>
        <dbReference type="ChEBI" id="CHEBI:57386"/>
    </reaction>
    <physiologicalReaction direction="left-to-right" evidence="13">
        <dbReference type="Rhea" id="RHEA:30144"/>
    </physiologicalReaction>
</comment>
<evidence type="ECO:0000256" key="12">
    <source>
        <dbReference type="ARBA" id="ARBA00023242"/>
    </source>
</evidence>
<name>A0A0R3PK34_ANGCS</name>
<evidence type="ECO:0000256" key="7">
    <source>
        <dbReference type="ARBA" id="ARBA00022801"/>
    </source>
</evidence>
<evidence type="ECO:0000256" key="8">
    <source>
        <dbReference type="ARBA" id="ARBA00022990"/>
    </source>
</evidence>
<evidence type="ECO:0000256" key="13">
    <source>
        <dbReference type="ARBA" id="ARBA00047588"/>
    </source>
</evidence>
<evidence type="ECO:0000256" key="10">
    <source>
        <dbReference type="ARBA" id="ARBA00023128"/>
    </source>
</evidence>
<dbReference type="EMBL" id="UYYA01003836">
    <property type="protein sequence ID" value="VDM56485.1"/>
    <property type="molecule type" value="Genomic_DNA"/>
</dbReference>
<evidence type="ECO:0000256" key="5">
    <source>
        <dbReference type="ARBA" id="ARBA00008324"/>
    </source>
</evidence>
<evidence type="ECO:0000256" key="19">
    <source>
        <dbReference type="ARBA" id="ARBA00064709"/>
    </source>
</evidence>
<evidence type="ECO:0000313" key="27">
    <source>
        <dbReference type="WBParaSite" id="ACOC_0000489901-mRNA-1"/>
    </source>
</evidence>